<reference evidence="2 3" key="1">
    <citation type="submission" date="2017-07" db="EMBL/GenBank/DDBJ databases">
        <title>First draft Genome Sequence of Nocardia cerradoensis isolated from human infection.</title>
        <authorList>
            <person name="Carrasco G."/>
        </authorList>
    </citation>
    <scope>NUCLEOTIDE SEQUENCE [LARGE SCALE GENOMIC DNA]</scope>
    <source>
        <strain evidence="2 3">CNM20130759</strain>
    </source>
</reference>
<gene>
    <name evidence="2" type="ORF">B7C42_08036</name>
</gene>
<protein>
    <recommendedName>
        <fullName evidence="1">LtfC/p132/Gp6 beta-sandwich domain-containing protein</fullName>
    </recommendedName>
</protein>
<dbReference type="Proteomes" id="UP000215506">
    <property type="component" value="Unassembled WGS sequence"/>
</dbReference>
<sequence>MLTLGAVAGRLRLALDPAADFVGRVQLQQPLGTPMPWPTGTSAWLHLSARGTSFDVQWPATISGSLMSWHQVAADVAAVPLTSWAELWLDYPDNPPFVWLKGPVESGCASAGFGGIVAVPGISDGAVAVPVPGPAGPPGSGEGGAAVIVTGTAGAALSGHRAVVRNASGAWVYADNQTAGHIGLPIGITTGAAASGDPVSVVMVGDLTEPSWAWTPGPIFLGAAGALTQSVPTSPALFVAQIAAATSGTTVFVDRSPSIAI</sequence>
<comment type="caution">
    <text evidence="2">The sequence shown here is derived from an EMBL/GenBank/DDBJ whole genome shotgun (WGS) entry which is preliminary data.</text>
</comment>
<keyword evidence="3" id="KW-1185">Reference proteome</keyword>
<dbReference type="RefSeq" id="WP_051043538.1">
    <property type="nucleotide sequence ID" value="NZ_JAAXOR010000007.1"/>
</dbReference>
<dbReference type="EMBL" id="NGAF01000053">
    <property type="protein sequence ID" value="OXR39890.1"/>
    <property type="molecule type" value="Genomic_DNA"/>
</dbReference>
<dbReference type="AlphaFoldDB" id="A0A231GTE4"/>
<dbReference type="InterPro" id="IPR055688">
    <property type="entry name" value="LtfC/p132/Gp6_b-sand"/>
</dbReference>
<evidence type="ECO:0000313" key="3">
    <source>
        <dbReference type="Proteomes" id="UP000215506"/>
    </source>
</evidence>
<evidence type="ECO:0000313" key="2">
    <source>
        <dbReference type="EMBL" id="OXR39890.1"/>
    </source>
</evidence>
<feature type="domain" description="LtfC/p132/Gp6 beta-sandwich" evidence="1">
    <location>
        <begin position="11"/>
        <end position="105"/>
    </location>
</feature>
<proteinExistence type="predicted"/>
<organism evidence="2 3">
    <name type="scientific">Nocardia cerradoensis</name>
    <dbReference type="NCBI Taxonomy" id="85688"/>
    <lineage>
        <taxon>Bacteria</taxon>
        <taxon>Bacillati</taxon>
        <taxon>Actinomycetota</taxon>
        <taxon>Actinomycetes</taxon>
        <taxon>Mycobacteriales</taxon>
        <taxon>Nocardiaceae</taxon>
        <taxon>Nocardia</taxon>
    </lineage>
</organism>
<evidence type="ECO:0000259" key="1">
    <source>
        <dbReference type="Pfam" id="PF23926"/>
    </source>
</evidence>
<name>A0A231GTE4_9NOCA</name>
<accession>A0A231GTE4</accession>
<dbReference type="Pfam" id="PF23926">
    <property type="entry name" value="LtfC"/>
    <property type="match status" value="1"/>
</dbReference>